<accession>A0A7K5GDS4</accession>
<keyword evidence="9" id="KW-1185">Reference proteome</keyword>
<dbReference type="Pfam" id="PF06817">
    <property type="entry name" value="RVT_thumb"/>
    <property type="match status" value="1"/>
</dbReference>
<dbReference type="OrthoDB" id="422540at2759"/>
<evidence type="ECO:0000259" key="7">
    <source>
        <dbReference type="Pfam" id="PF06817"/>
    </source>
</evidence>
<keyword evidence="3" id="KW-0540">Nuclease</keyword>
<evidence type="ECO:0000256" key="1">
    <source>
        <dbReference type="ARBA" id="ARBA00022679"/>
    </source>
</evidence>
<feature type="domain" description="Reverse transcriptase thumb" evidence="7">
    <location>
        <begin position="5"/>
        <end position="56"/>
    </location>
</feature>
<dbReference type="PANTHER" id="PTHR41694">
    <property type="entry name" value="ENDOGENOUS RETROVIRUS GROUP K MEMBER POL PROTEIN"/>
    <property type="match status" value="1"/>
</dbReference>
<dbReference type="Proteomes" id="UP000541181">
    <property type="component" value="Unassembled WGS sequence"/>
</dbReference>
<evidence type="ECO:0000256" key="5">
    <source>
        <dbReference type="ARBA" id="ARBA00022801"/>
    </source>
</evidence>
<proteinExistence type="predicted"/>
<evidence type="ECO:0000313" key="9">
    <source>
        <dbReference type="Proteomes" id="UP000541181"/>
    </source>
</evidence>
<dbReference type="InterPro" id="IPR010661">
    <property type="entry name" value="RVT_thumb"/>
</dbReference>
<evidence type="ECO:0000256" key="2">
    <source>
        <dbReference type="ARBA" id="ARBA00022695"/>
    </source>
</evidence>
<reference evidence="8 9" key="1">
    <citation type="submission" date="2019-09" db="EMBL/GenBank/DDBJ databases">
        <title>Bird 10,000 Genomes (B10K) Project - Family phase.</title>
        <authorList>
            <person name="Zhang G."/>
        </authorList>
    </citation>
    <scope>NUCLEOTIDE SEQUENCE [LARGE SCALE GENOMIC DNA]</scope>
    <source>
        <strain evidence="8">B10K-CU-031-22</strain>
    </source>
</reference>
<protein>
    <submittedName>
        <fullName evidence="8">POK7 protein</fullName>
    </submittedName>
</protein>
<dbReference type="SUPFAM" id="SSF56672">
    <property type="entry name" value="DNA/RNA polymerases"/>
    <property type="match status" value="1"/>
</dbReference>
<sequence>NIQSQRITLQMKIKTLNDSQKLLGTINWVCPLLGISTEELHPLFKLLKGDPDLTSP</sequence>
<dbReference type="PANTHER" id="PTHR41694:SF3">
    <property type="entry name" value="RNA-DIRECTED DNA POLYMERASE-RELATED"/>
    <property type="match status" value="1"/>
</dbReference>
<evidence type="ECO:0000256" key="6">
    <source>
        <dbReference type="ARBA" id="ARBA00022918"/>
    </source>
</evidence>
<keyword evidence="5" id="KW-0378">Hydrolase</keyword>
<evidence type="ECO:0000313" key="8">
    <source>
        <dbReference type="EMBL" id="NWS55194.1"/>
    </source>
</evidence>
<dbReference type="InterPro" id="IPR043128">
    <property type="entry name" value="Rev_trsase/Diguanyl_cyclase"/>
</dbReference>
<keyword evidence="1" id="KW-0808">Transferase</keyword>
<evidence type="ECO:0000256" key="3">
    <source>
        <dbReference type="ARBA" id="ARBA00022722"/>
    </source>
</evidence>
<dbReference type="GO" id="GO:0003964">
    <property type="term" value="F:RNA-directed DNA polymerase activity"/>
    <property type="evidence" value="ECO:0007669"/>
    <property type="project" value="UniProtKB-KW"/>
</dbReference>
<evidence type="ECO:0000256" key="4">
    <source>
        <dbReference type="ARBA" id="ARBA00022759"/>
    </source>
</evidence>
<feature type="non-terminal residue" evidence="8">
    <location>
        <position position="56"/>
    </location>
</feature>
<dbReference type="GO" id="GO:0016787">
    <property type="term" value="F:hydrolase activity"/>
    <property type="evidence" value="ECO:0007669"/>
    <property type="project" value="UniProtKB-KW"/>
</dbReference>
<keyword evidence="4" id="KW-0255">Endonuclease</keyword>
<gene>
    <name evidence="8" type="primary">Ervk7_0</name>
    <name evidence="8" type="ORF">CHUBUR_R15476</name>
</gene>
<organism evidence="8 9">
    <name type="scientific">Chunga burmeisteri</name>
    <name type="common">Black-legged seriema</name>
    <dbReference type="NCBI Taxonomy" id="1352770"/>
    <lineage>
        <taxon>Eukaryota</taxon>
        <taxon>Metazoa</taxon>
        <taxon>Chordata</taxon>
        <taxon>Craniata</taxon>
        <taxon>Vertebrata</taxon>
        <taxon>Euteleostomi</taxon>
        <taxon>Archelosauria</taxon>
        <taxon>Archosauria</taxon>
        <taxon>Dinosauria</taxon>
        <taxon>Saurischia</taxon>
        <taxon>Theropoda</taxon>
        <taxon>Coelurosauria</taxon>
        <taxon>Aves</taxon>
        <taxon>Neognathae</taxon>
        <taxon>Neoaves</taxon>
        <taxon>Telluraves</taxon>
        <taxon>Australaves</taxon>
        <taxon>Cariamiformes</taxon>
        <taxon>Cariamidae</taxon>
        <taxon>Chunga</taxon>
    </lineage>
</organism>
<comment type="caution">
    <text evidence="8">The sequence shown here is derived from an EMBL/GenBank/DDBJ whole genome shotgun (WGS) entry which is preliminary data.</text>
</comment>
<dbReference type="Gene3D" id="3.30.70.270">
    <property type="match status" value="1"/>
</dbReference>
<dbReference type="EMBL" id="VZRC01000117">
    <property type="protein sequence ID" value="NWS55194.1"/>
    <property type="molecule type" value="Genomic_DNA"/>
</dbReference>
<dbReference type="InterPro" id="IPR043502">
    <property type="entry name" value="DNA/RNA_pol_sf"/>
</dbReference>
<dbReference type="AlphaFoldDB" id="A0A7K5GDS4"/>
<dbReference type="GO" id="GO:0004519">
    <property type="term" value="F:endonuclease activity"/>
    <property type="evidence" value="ECO:0007669"/>
    <property type="project" value="UniProtKB-KW"/>
</dbReference>
<keyword evidence="6" id="KW-0695">RNA-directed DNA polymerase</keyword>
<feature type="non-terminal residue" evidence="8">
    <location>
        <position position="1"/>
    </location>
</feature>
<dbReference type="GO" id="GO:0035613">
    <property type="term" value="F:RNA stem-loop binding"/>
    <property type="evidence" value="ECO:0007669"/>
    <property type="project" value="TreeGrafter"/>
</dbReference>
<keyword evidence="2" id="KW-0548">Nucleotidyltransferase</keyword>
<name>A0A7K5GDS4_9AVES</name>